<evidence type="ECO:0000313" key="2">
    <source>
        <dbReference type="EMBL" id="AYU75255.1"/>
    </source>
</evidence>
<name>M1K3V6_NPVSL</name>
<proteinExistence type="predicted"/>
<accession>M1K3V6</accession>
<gene>
    <name evidence="2" type="primary">ORF66</name>
    <name evidence="1" type="ORF">SlsnVgp066</name>
</gene>
<protein>
    <submittedName>
        <fullName evidence="1">Uncharacterized protein</fullName>
    </submittedName>
</protein>
<keyword evidence="3" id="KW-1185">Reference proteome</keyword>
<reference evidence="2" key="2">
    <citation type="submission" date="2018-02" db="EMBL/GenBank/DDBJ databases">
        <title>Genome analyses of the Tunisian isolate of Spodoptera littoralis#nucleopolyhedrovirus SpliNPV-Tun2 and biological activity identification.</title>
        <authorList>
            <person name="Ben Tiba S."/>
            <person name="Wennmann J.T."/>
            <person name="Laarif A."/>
            <person name="Larem A."/>
            <person name="Fattouch S."/>
            <person name="Jehle J.A."/>
        </authorList>
    </citation>
    <scope>NUCLEOTIDE SEQUENCE</scope>
    <source>
        <strain evidence="2">SpliNPV-Tun2</strain>
    </source>
</reference>
<dbReference type="Proteomes" id="UP000232896">
    <property type="component" value="Segment"/>
</dbReference>
<reference evidence="1 3" key="1">
    <citation type="journal article" date="2013" name="Virus Res.">
        <title>Determination and analysis of the genome sequence of Spodoptera littoralis multiple nucleopolyhedrovirus.</title>
        <authorList>
            <person name="Breitenbach J.E."/>
            <person name="El-Sheikh el.-S.A."/>
            <person name="Harrison R.L."/>
            <person name="Rowley D.L."/>
            <person name="Sparks M.E."/>
            <person name="Gundersen-Rindal D.E."/>
            <person name="Popham H.J."/>
        </authorList>
    </citation>
    <scope>NUCLEOTIDE SEQUENCE [LARGE SCALE GENOMIC DNA]</scope>
    <source>
        <strain evidence="1">AN1956</strain>
    </source>
</reference>
<organism evidence="1 3">
    <name type="scientific">Spodoptera littoralis nuclear polyhedrosis virus</name>
    <name type="common">SlNPV</name>
    <dbReference type="NCBI Taxonomy" id="10456"/>
    <lineage>
        <taxon>Viruses</taxon>
        <taxon>Viruses incertae sedis</taxon>
        <taxon>Naldaviricetes</taxon>
        <taxon>Lefavirales</taxon>
        <taxon>Baculoviridae</taxon>
        <taxon>Alphabaculovirus</taxon>
        <taxon>Alphabaculovirus splittoralis</taxon>
    </lineage>
</organism>
<dbReference type="OrthoDB" id="31105at10239"/>
<evidence type="ECO:0000313" key="3">
    <source>
        <dbReference type="Proteomes" id="UP000232896"/>
    </source>
</evidence>
<dbReference type="EMBL" id="JX454574">
    <property type="protein sequence ID" value="AGE89921.1"/>
    <property type="molecule type" value="Genomic_DNA"/>
</dbReference>
<evidence type="ECO:0000313" key="1">
    <source>
        <dbReference type="EMBL" id="AGE89921.1"/>
    </source>
</evidence>
<dbReference type="EMBL" id="MG958660">
    <property type="protein sequence ID" value="AYU75255.1"/>
    <property type="molecule type" value="Genomic_DNA"/>
</dbReference>
<sequence length="207" mass="23505">MAIAVIPICKDTQVSNLLDLYSASVKKCSNCKNLVKHPKLVFETDTNVVAAKCKKCHSNDTTTPIDVKAIQDIGELYINDDDDDDDDDDLLNSNNDKIKLNKKIVLKASYVEYFKLIKRIINFIVDWFKSDAEQDYHILIDDIVKLVEEVLDDFVLYKSWAKKGSQDLNVDMLESLCKKIKSKAKTVDTIDSIVTRNDLVPIVVSKM</sequence>
<organismHost>
    <name type="scientific">Lepidoptera</name>
    <name type="common">moths &amp; butterflies</name>
    <dbReference type="NCBI Taxonomy" id="7088"/>
</organismHost>